<feature type="domain" description="DUF4031" evidence="1">
    <location>
        <begin position="2"/>
        <end position="74"/>
    </location>
</feature>
<dbReference type="PANTHER" id="PTHR21174:SF0">
    <property type="entry name" value="HD PHOSPHOHYDROLASE FAMILY PROTEIN-RELATED"/>
    <property type="match status" value="1"/>
</dbReference>
<dbReference type="Pfam" id="PF13223">
    <property type="entry name" value="DUF4031"/>
    <property type="match status" value="1"/>
</dbReference>
<dbReference type="EMBL" id="UFYA01000001">
    <property type="protein sequence ID" value="STD14807.1"/>
    <property type="molecule type" value="Genomic_DNA"/>
</dbReference>
<dbReference type="InterPro" id="IPR009218">
    <property type="entry name" value="HD_phosphohydro"/>
</dbReference>
<evidence type="ECO:0000259" key="1">
    <source>
        <dbReference type="Pfam" id="PF13223"/>
    </source>
</evidence>
<dbReference type="Gene3D" id="1.10.3210.10">
    <property type="entry name" value="Hypothetical protein af1432"/>
    <property type="match status" value="1"/>
</dbReference>
<dbReference type="PANTHER" id="PTHR21174">
    <property type="match status" value="1"/>
</dbReference>
<gene>
    <name evidence="2" type="ORF">NCTC7915_02165</name>
</gene>
<name>A0AA46BQ13_9MICO</name>
<accession>A0AA46BQ13</accession>
<protein>
    <submittedName>
        <fullName evidence="2">Uncharacterized protein conserved in bacteria</fullName>
    </submittedName>
</protein>
<dbReference type="SUPFAM" id="SSF109604">
    <property type="entry name" value="HD-domain/PDEase-like"/>
    <property type="match status" value="1"/>
</dbReference>
<dbReference type="Proteomes" id="UP000254118">
    <property type="component" value="Unassembled WGS sequence"/>
</dbReference>
<organism evidence="2 3">
    <name type="scientific">Dermatophilus congolensis</name>
    <dbReference type="NCBI Taxonomy" id="1863"/>
    <lineage>
        <taxon>Bacteria</taxon>
        <taxon>Bacillati</taxon>
        <taxon>Actinomycetota</taxon>
        <taxon>Actinomycetes</taxon>
        <taxon>Micrococcales</taxon>
        <taxon>Dermatophilaceae</taxon>
        <taxon>Dermatophilus</taxon>
    </lineage>
</organism>
<sequence length="311" mass="35348">MILVDWPQWPAHGFLWAHLISDTSVDELHAFARANALSPRAFDLDHYDVAAESIEGLIAAGARRVSSKELLRALVDSGLRVPAHRRDVERFRYRQRDLWQRWAVLGDVVPVLSRSLDWRARWSSLGEQVLQWWSEPHRHYHDLDHLHDVLQCLQLLGDLGVVISDACVAAAWFHDVVYEASPGEDERASAAVAVDSLWRLSVKSSFVDEVRRLILLTAESTAVAVDDPGAALLDADLAVLAGSPVRYQKYVQGVRREYGVIPDEVFCSGRAALLERFLEQEWIYRTDAGRQRWERWARVNVAREVAELSVQ</sequence>
<proteinExistence type="predicted"/>
<dbReference type="AlphaFoldDB" id="A0AA46BQ13"/>
<dbReference type="InterPro" id="IPR025109">
    <property type="entry name" value="DUF4031"/>
</dbReference>
<reference evidence="2 3" key="1">
    <citation type="submission" date="2018-06" db="EMBL/GenBank/DDBJ databases">
        <authorList>
            <consortium name="Pathogen Informatics"/>
            <person name="Doyle S."/>
        </authorList>
    </citation>
    <scope>NUCLEOTIDE SEQUENCE [LARGE SCALE GENOMIC DNA]</scope>
    <source>
        <strain evidence="2 3">NCTC7915</strain>
    </source>
</reference>
<dbReference type="RefSeq" id="WP_115031943.1">
    <property type="nucleotide sequence ID" value="NZ_UFYA01000001.1"/>
</dbReference>
<evidence type="ECO:0000313" key="3">
    <source>
        <dbReference type="Proteomes" id="UP000254118"/>
    </source>
</evidence>
<comment type="caution">
    <text evidence="2">The sequence shown here is derived from an EMBL/GenBank/DDBJ whole genome shotgun (WGS) entry which is preliminary data.</text>
</comment>
<evidence type="ECO:0000313" key="2">
    <source>
        <dbReference type="EMBL" id="STD14807.1"/>
    </source>
</evidence>